<dbReference type="Gene3D" id="1.10.620.20">
    <property type="entry name" value="Ribonucleotide Reductase, subunit A"/>
    <property type="match status" value="1"/>
</dbReference>
<dbReference type="InterPro" id="IPR033909">
    <property type="entry name" value="RNR_small"/>
</dbReference>
<comment type="similarity">
    <text evidence="2">Belongs to the ribonucleoside diphosphate reductase small chain family.</text>
</comment>
<evidence type="ECO:0000256" key="1">
    <source>
        <dbReference type="ARBA" id="ARBA00001962"/>
    </source>
</evidence>
<reference evidence="6" key="1">
    <citation type="journal article" date="2019" name="MBio">
        <title>Virus Genomes from Deep Sea Sediments Expand the Ocean Megavirome and Support Independent Origins of Viral Gigantism.</title>
        <authorList>
            <person name="Backstrom D."/>
            <person name="Yutin N."/>
            <person name="Jorgensen S.L."/>
            <person name="Dharamshi J."/>
            <person name="Homa F."/>
            <person name="Zaremba-Niedwiedzka K."/>
            <person name="Spang A."/>
            <person name="Wolf Y.I."/>
            <person name="Koonin E.V."/>
            <person name="Ettema T.J."/>
        </authorList>
    </citation>
    <scope>NUCLEOTIDE SEQUENCE</scope>
</reference>
<dbReference type="UniPathway" id="UPA00326"/>
<sequence>MESSDEYLVDELTKHQLKYNVYSLVGLINLLGQALRNTSDDTAAERTTLFPIKDVEGFTFYKKQEAAIWNNSEMEFSRDKDDYDAFQPELKRVIDKIFSYFSFADGRVIENILFRLMLMCNTIEQRMFYGVQLFIEQVHSEFYSKTIDTVIPDPEKRQRLYKALDEMPIMQKKDKWMTAYMQADLGPAYIILPYICVEGIAFQASFTFILWFKTIGKMDNVVFGNIQVRKDEALHRNFGIYKFGQLTESQKPPIEHVLRIIQEAVDLELEFTDNVIPKTIEYRADPKSEFPDAILNPKDIKQYIRLTADHLLVSLGYESHWKVDPGTFPAWLHEIAMDTKNNFYEVRGGNYTQFSLKNIYLGRPKATSTFIFDDSTYNNPDDVDF</sequence>
<keyword evidence="4" id="KW-0560">Oxidoreductase</keyword>
<keyword evidence="5" id="KW-0408">Iron</keyword>
<proteinExistence type="inferred from homology"/>
<accession>A0A481Z5E0</accession>
<dbReference type="EMBL" id="MK500477">
    <property type="protein sequence ID" value="QBK90329.1"/>
    <property type="molecule type" value="Genomic_DNA"/>
</dbReference>
<evidence type="ECO:0000313" key="6">
    <source>
        <dbReference type="EMBL" id="QBK90329.1"/>
    </source>
</evidence>
<evidence type="ECO:0000256" key="4">
    <source>
        <dbReference type="ARBA" id="ARBA00023002"/>
    </source>
</evidence>
<dbReference type="InterPro" id="IPR000358">
    <property type="entry name" value="RNR_small_fam"/>
</dbReference>
<dbReference type="GO" id="GO:0004748">
    <property type="term" value="F:ribonucleoside-diphosphate reductase activity, thioredoxin disulfide as acceptor"/>
    <property type="evidence" value="ECO:0007669"/>
    <property type="project" value="UniProtKB-EC"/>
</dbReference>
<dbReference type="Pfam" id="PF00268">
    <property type="entry name" value="Ribonuc_red_sm"/>
    <property type="match status" value="1"/>
</dbReference>
<dbReference type="GO" id="GO:0009263">
    <property type="term" value="P:deoxyribonucleotide biosynthetic process"/>
    <property type="evidence" value="ECO:0007669"/>
    <property type="project" value="InterPro"/>
</dbReference>
<dbReference type="InterPro" id="IPR012348">
    <property type="entry name" value="RNR-like"/>
</dbReference>
<dbReference type="InterPro" id="IPR009078">
    <property type="entry name" value="Ferritin-like_SF"/>
</dbReference>
<dbReference type="PANTHER" id="PTHR23409">
    <property type="entry name" value="RIBONUCLEOSIDE-DIPHOSPHATE REDUCTASE SMALL CHAIN"/>
    <property type="match status" value="1"/>
</dbReference>
<dbReference type="CDD" id="cd01049">
    <property type="entry name" value="RNRR2"/>
    <property type="match status" value="1"/>
</dbReference>
<dbReference type="EC" id="1.17.4.1" evidence="3"/>
<evidence type="ECO:0000256" key="3">
    <source>
        <dbReference type="ARBA" id="ARBA00012274"/>
    </source>
</evidence>
<gene>
    <name evidence="6" type="ORF">LCPAC103_00100</name>
</gene>
<dbReference type="SUPFAM" id="SSF47240">
    <property type="entry name" value="Ferritin-like"/>
    <property type="match status" value="1"/>
</dbReference>
<evidence type="ECO:0000256" key="2">
    <source>
        <dbReference type="ARBA" id="ARBA00009303"/>
    </source>
</evidence>
<comment type="cofactor">
    <cofactor evidence="1">
        <name>Fe cation</name>
        <dbReference type="ChEBI" id="CHEBI:24875"/>
    </cofactor>
</comment>
<evidence type="ECO:0000256" key="5">
    <source>
        <dbReference type="ARBA" id="ARBA00023004"/>
    </source>
</evidence>
<organism evidence="6">
    <name type="scientific">Pithovirus LCPAC103</name>
    <dbReference type="NCBI Taxonomy" id="2506588"/>
    <lineage>
        <taxon>Viruses</taxon>
        <taxon>Pithoviruses</taxon>
    </lineage>
</organism>
<protein>
    <recommendedName>
        <fullName evidence="3">ribonucleoside-diphosphate reductase</fullName>
        <ecNumber evidence="3">1.17.4.1</ecNumber>
    </recommendedName>
</protein>
<name>A0A481Z5E0_9VIRU</name>
<dbReference type="PANTHER" id="PTHR23409:SF18">
    <property type="entry name" value="RIBONUCLEOSIDE-DIPHOSPHATE REDUCTASE SUBUNIT M2"/>
    <property type="match status" value="1"/>
</dbReference>